<comment type="caution">
    <text evidence="1">The sequence shown here is derived from an EMBL/GenBank/DDBJ whole genome shotgun (WGS) entry which is preliminary data.</text>
</comment>
<reference evidence="1" key="1">
    <citation type="submission" date="2021-02" db="EMBL/GenBank/DDBJ databases">
        <authorList>
            <person name="Nowell W R."/>
        </authorList>
    </citation>
    <scope>NUCLEOTIDE SEQUENCE</scope>
    <source>
        <strain evidence="1">Ploen Becks lab</strain>
    </source>
</reference>
<name>A0A813MFP9_9BILA</name>
<dbReference type="Proteomes" id="UP000663879">
    <property type="component" value="Unassembled WGS sequence"/>
</dbReference>
<evidence type="ECO:0000313" key="1">
    <source>
        <dbReference type="EMBL" id="CAF0719888.1"/>
    </source>
</evidence>
<evidence type="ECO:0000313" key="2">
    <source>
        <dbReference type="Proteomes" id="UP000663879"/>
    </source>
</evidence>
<gene>
    <name evidence="1" type="ORF">OXX778_LOCUS2073</name>
</gene>
<dbReference type="AlphaFoldDB" id="A0A813MFP9"/>
<sequence length="291" mass="33956">MEKLNDFNITSKTHLDKVFVYTGQNYGNNEAYALKTLNDLSRNNNLTLCKRQISCKRVKLNLKQNENQNYEAFVNNFNKTALACYLKVLGASDRLWSAYSLDNTVKLGTNFRILNSKNDQEIEQNLQDENFIKNYLIQVIKVHNQIVKKLNVALNLKKNVHFCFDDLGDKNLDKHLYRSFRVLGQRKSSKMLNNNFKSQFDFDEIVDIRASFSIDKSSNGNNYEHFIECEVSYYRVECLERKRLSCKYNITIDDLVLNGNKKSSKLSYQNKQSASQSFRISKNENNITLNI</sequence>
<keyword evidence="2" id="KW-1185">Reference proteome</keyword>
<dbReference type="EMBL" id="CAJNOC010000151">
    <property type="protein sequence ID" value="CAF0719888.1"/>
    <property type="molecule type" value="Genomic_DNA"/>
</dbReference>
<protein>
    <submittedName>
        <fullName evidence="1">Uncharacterized protein</fullName>
    </submittedName>
</protein>
<proteinExistence type="predicted"/>
<organism evidence="1 2">
    <name type="scientific">Brachionus calyciflorus</name>
    <dbReference type="NCBI Taxonomy" id="104777"/>
    <lineage>
        <taxon>Eukaryota</taxon>
        <taxon>Metazoa</taxon>
        <taxon>Spiralia</taxon>
        <taxon>Gnathifera</taxon>
        <taxon>Rotifera</taxon>
        <taxon>Eurotatoria</taxon>
        <taxon>Monogononta</taxon>
        <taxon>Pseudotrocha</taxon>
        <taxon>Ploima</taxon>
        <taxon>Brachionidae</taxon>
        <taxon>Brachionus</taxon>
    </lineage>
</organism>
<accession>A0A813MFP9</accession>